<protein>
    <submittedName>
        <fullName evidence="1">Uncharacterized protein</fullName>
    </submittedName>
</protein>
<gene>
    <name evidence="1" type="ORF">LWI28_006693</name>
</gene>
<dbReference type="EMBL" id="JAJSOW010000106">
    <property type="protein sequence ID" value="KAI9160263.1"/>
    <property type="molecule type" value="Genomic_DNA"/>
</dbReference>
<dbReference type="Proteomes" id="UP001064489">
    <property type="component" value="Chromosome 2"/>
</dbReference>
<sequence>MRSIHRISFVHSAENLRSRTGDALHQELESTAGGDESRRRGWSAWRGWRRGAGGTQWKRDSAAGEIWERRSTWRRLRGGVGGGVVESPKSCSFSTSPISRSTQLLEPQPLRRRIISPPVAAAVGSGFSLSRLIQSYLWVLFGCNSYVNS</sequence>
<accession>A0AAD5IDC4</accession>
<evidence type="ECO:0000313" key="2">
    <source>
        <dbReference type="Proteomes" id="UP001064489"/>
    </source>
</evidence>
<reference evidence="1" key="2">
    <citation type="submission" date="2023-02" db="EMBL/GenBank/DDBJ databases">
        <authorList>
            <person name="Swenson N.G."/>
            <person name="Wegrzyn J.L."/>
            <person name="Mcevoy S.L."/>
        </authorList>
    </citation>
    <scope>NUCLEOTIDE SEQUENCE</scope>
    <source>
        <strain evidence="1">91603</strain>
        <tissue evidence="1">Leaf</tissue>
    </source>
</reference>
<reference evidence="1" key="1">
    <citation type="journal article" date="2022" name="Plant J.">
        <title>Strategies of tolerance reflected in two North American maple genomes.</title>
        <authorList>
            <person name="McEvoy S.L."/>
            <person name="Sezen U.U."/>
            <person name="Trouern-Trend A."/>
            <person name="McMahon S.M."/>
            <person name="Schaberg P.G."/>
            <person name="Yang J."/>
            <person name="Wegrzyn J.L."/>
            <person name="Swenson N.G."/>
        </authorList>
    </citation>
    <scope>NUCLEOTIDE SEQUENCE</scope>
    <source>
        <strain evidence="1">91603</strain>
    </source>
</reference>
<comment type="caution">
    <text evidence="1">The sequence shown here is derived from an EMBL/GenBank/DDBJ whole genome shotgun (WGS) entry which is preliminary data.</text>
</comment>
<organism evidence="1 2">
    <name type="scientific">Acer negundo</name>
    <name type="common">Box elder</name>
    <dbReference type="NCBI Taxonomy" id="4023"/>
    <lineage>
        <taxon>Eukaryota</taxon>
        <taxon>Viridiplantae</taxon>
        <taxon>Streptophyta</taxon>
        <taxon>Embryophyta</taxon>
        <taxon>Tracheophyta</taxon>
        <taxon>Spermatophyta</taxon>
        <taxon>Magnoliopsida</taxon>
        <taxon>eudicotyledons</taxon>
        <taxon>Gunneridae</taxon>
        <taxon>Pentapetalae</taxon>
        <taxon>rosids</taxon>
        <taxon>malvids</taxon>
        <taxon>Sapindales</taxon>
        <taxon>Sapindaceae</taxon>
        <taxon>Hippocastanoideae</taxon>
        <taxon>Acereae</taxon>
        <taxon>Acer</taxon>
    </lineage>
</organism>
<name>A0AAD5IDC4_ACENE</name>
<keyword evidence="2" id="KW-1185">Reference proteome</keyword>
<proteinExistence type="predicted"/>
<evidence type="ECO:0000313" key="1">
    <source>
        <dbReference type="EMBL" id="KAI9160263.1"/>
    </source>
</evidence>
<dbReference type="AlphaFoldDB" id="A0AAD5IDC4"/>